<proteinExistence type="predicted"/>
<evidence type="ECO:0000313" key="1">
    <source>
        <dbReference type="EMBL" id="QHZ59787.1"/>
    </source>
</evidence>
<accession>A0A6C0R1W5</accession>
<sequence length="66" mass="7450">MFKTIPDLQKQLETLNAIDLEALENAAIAMEKAGLNADAIWEKIVDTEEEERDIALAMQEIKDSNF</sequence>
<organism evidence="1 2">
    <name type="scientific">Alteromonas phage vB_AmeM_PT11-V22</name>
    <dbReference type="NCBI Taxonomy" id="2704031"/>
    <lineage>
        <taxon>Viruses</taxon>
        <taxon>Duplodnaviria</taxon>
        <taxon>Heunggongvirae</taxon>
        <taxon>Uroviricota</taxon>
        <taxon>Caudoviricetes</taxon>
        <taxon>Myoalterovirus</taxon>
        <taxon>Myoalterovirus PT11V22</taxon>
    </lineage>
</organism>
<dbReference type="KEGG" id="vg:55626532"/>
<dbReference type="RefSeq" id="YP_009855792.1">
    <property type="nucleotide sequence ID" value="NC_048847.1"/>
</dbReference>
<dbReference type="Proteomes" id="UP000479357">
    <property type="component" value="Segment"/>
</dbReference>
<protein>
    <submittedName>
        <fullName evidence="1">Uncharacterized protein</fullName>
    </submittedName>
</protein>
<name>A0A6C0R1W5_9CAUD</name>
<keyword evidence="2" id="KW-1185">Reference proteome</keyword>
<dbReference type="EMBL" id="MN877442">
    <property type="protein sequence ID" value="QHZ59787.1"/>
    <property type="molecule type" value="Genomic_DNA"/>
</dbReference>
<evidence type="ECO:0000313" key="2">
    <source>
        <dbReference type="Proteomes" id="UP000479357"/>
    </source>
</evidence>
<dbReference type="GeneID" id="55626532"/>
<reference evidence="1 2" key="1">
    <citation type="submission" date="2019-12" db="EMBL/GenBank/DDBJ databases">
        <title>Alteromonas phage V22 represents a new genus of marine bacteriophages that requires a novel tail fiber chaperone for host recognition.</title>
        <authorList>
            <person name="Gonzalez-Serrano R."/>
            <person name="Dunne M."/>
            <person name="Rosselli R."/>
            <person name="Martin-Cuadrado A.-B."/>
            <person name="Grosboillot V."/>
            <person name="Zinsli L."/>
            <person name="Roda-Garcia J.J."/>
            <person name="Loessner M.J."/>
            <person name="Rodriguez-Valera F."/>
        </authorList>
    </citation>
    <scope>NUCLEOTIDE SEQUENCE [LARGE SCALE GENOMIC DNA]</scope>
</reference>